<evidence type="ECO:0000256" key="7">
    <source>
        <dbReference type="ARBA" id="ARBA00022723"/>
    </source>
</evidence>
<comment type="similarity">
    <text evidence="13">Belongs to the RING-type zinc finger family. ATL subfamily.</text>
</comment>
<keyword evidence="8 14" id="KW-0863">Zinc-finger</keyword>
<dbReference type="Proteomes" id="UP000326939">
    <property type="component" value="Chromosome 19"/>
</dbReference>
<dbReference type="UniPathway" id="UPA00143"/>
<dbReference type="CDD" id="cd16461">
    <property type="entry name" value="RING-H2_EL5-like"/>
    <property type="match status" value="1"/>
</dbReference>
<organism evidence="17 18">
    <name type="scientific">Salix brachista</name>
    <dbReference type="NCBI Taxonomy" id="2182728"/>
    <lineage>
        <taxon>Eukaryota</taxon>
        <taxon>Viridiplantae</taxon>
        <taxon>Streptophyta</taxon>
        <taxon>Embryophyta</taxon>
        <taxon>Tracheophyta</taxon>
        <taxon>Spermatophyta</taxon>
        <taxon>Magnoliopsida</taxon>
        <taxon>eudicotyledons</taxon>
        <taxon>Gunneridae</taxon>
        <taxon>Pentapetalae</taxon>
        <taxon>rosids</taxon>
        <taxon>fabids</taxon>
        <taxon>Malpighiales</taxon>
        <taxon>Salicaceae</taxon>
        <taxon>Saliceae</taxon>
        <taxon>Salix</taxon>
    </lineage>
</organism>
<evidence type="ECO:0000256" key="9">
    <source>
        <dbReference type="ARBA" id="ARBA00022786"/>
    </source>
</evidence>
<proteinExistence type="inferred from homology"/>
<dbReference type="AlphaFoldDB" id="A0A5N5IXX1"/>
<keyword evidence="7" id="KW-0479">Metal-binding</keyword>
<evidence type="ECO:0000256" key="3">
    <source>
        <dbReference type="ARBA" id="ARBA00004906"/>
    </source>
</evidence>
<dbReference type="FunFam" id="3.30.40.10:FF:000187">
    <property type="entry name" value="E3 ubiquitin-protein ligase ATL6"/>
    <property type="match status" value="1"/>
</dbReference>
<keyword evidence="10" id="KW-0862">Zinc</keyword>
<evidence type="ECO:0000256" key="13">
    <source>
        <dbReference type="ARBA" id="ARBA00024209"/>
    </source>
</evidence>
<keyword evidence="9" id="KW-0833">Ubl conjugation pathway</keyword>
<dbReference type="PROSITE" id="PS50089">
    <property type="entry name" value="ZF_RING_2"/>
    <property type="match status" value="1"/>
</dbReference>
<sequence length="250" mass="27939">MSTTFSTHPLPFQHFHGDFHLRKLLLHNPLSPLPSSNAQDSLNPNATGVKSFNINVFVVFIVLMGALLSSIGLNSFIRCALRCSYLNGSSANRGIKKKALKTFPVVNYSVKDSKLPGLDTECVICISEFVRDDRVRILPKCSHVFHVSCIDEWLSSHSSCPTCRHCLVETSRKIAGVSPASSSEQPPPLIQERVVNIAPLEREDYSIWSSSCQTDPNRQQGENDIARQFKLARKMIEFKDFFCLSKVVAE</sequence>
<keyword evidence="5" id="KW-0808">Transferase</keyword>
<evidence type="ECO:0000256" key="8">
    <source>
        <dbReference type="ARBA" id="ARBA00022771"/>
    </source>
</evidence>
<feature type="transmembrane region" description="Helical" evidence="15">
    <location>
        <begin position="54"/>
        <end position="77"/>
    </location>
</feature>
<comment type="pathway">
    <text evidence="3">Protein modification; protein ubiquitination.</text>
</comment>
<comment type="caution">
    <text evidence="17">The sequence shown here is derived from an EMBL/GenBank/DDBJ whole genome shotgun (WGS) entry which is preliminary data.</text>
</comment>
<dbReference type="InterPro" id="IPR001841">
    <property type="entry name" value="Znf_RING"/>
</dbReference>
<evidence type="ECO:0000259" key="16">
    <source>
        <dbReference type="PROSITE" id="PS50089"/>
    </source>
</evidence>
<evidence type="ECO:0000256" key="15">
    <source>
        <dbReference type="SAM" id="Phobius"/>
    </source>
</evidence>
<dbReference type="GO" id="GO:0016020">
    <property type="term" value="C:membrane"/>
    <property type="evidence" value="ECO:0007669"/>
    <property type="project" value="UniProtKB-SubCell"/>
</dbReference>
<comment type="subcellular location">
    <subcellularLocation>
        <location evidence="2">Membrane</location>
        <topology evidence="2">Single-pass membrane protein</topology>
    </subcellularLocation>
</comment>
<evidence type="ECO:0000313" key="18">
    <source>
        <dbReference type="Proteomes" id="UP000326939"/>
    </source>
</evidence>
<dbReference type="GO" id="GO:0016567">
    <property type="term" value="P:protein ubiquitination"/>
    <property type="evidence" value="ECO:0007669"/>
    <property type="project" value="UniProtKB-UniPathway"/>
</dbReference>
<reference evidence="18" key="1">
    <citation type="journal article" date="2019" name="Gigascience">
        <title>De novo genome assembly of the endangered Acer yangbiense, a plant species with extremely small populations endemic to Yunnan Province, China.</title>
        <authorList>
            <person name="Yang J."/>
            <person name="Wariss H.M."/>
            <person name="Tao L."/>
            <person name="Zhang R."/>
            <person name="Yun Q."/>
            <person name="Hollingsworth P."/>
            <person name="Dao Z."/>
            <person name="Luo G."/>
            <person name="Guo H."/>
            <person name="Ma Y."/>
            <person name="Sun W."/>
        </authorList>
    </citation>
    <scope>NUCLEOTIDE SEQUENCE [LARGE SCALE GENOMIC DNA]</scope>
    <source>
        <strain evidence="18">cv. br00</strain>
    </source>
</reference>
<feature type="domain" description="RING-type" evidence="16">
    <location>
        <begin position="122"/>
        <end position="164"/>
    </location>
</feature>
<evidence type="ECO:0000256" key="14">
    <source>
        <dbReference type="PROSITE-ProRule" id="PRU00175"/>
    </source>
</evidence>
<accession>A0A5N5IXX1</accession>
<evidence type="ECO:0000256" key="2">
    <source>
        <dbReference type="ARBA" id="ARBA00004167"/>
    </source>
</evidence>
<dbReference type="PANTHER" id="PTHR46905:SF7">
    <property type="entry name" value="RING-H2 FINGER PROTEIN ATL78"/>
    <property type="match status" value="1"/>
</dbReference>
<keyword evidence="18" id="KW-1185">Reference proteome</keyword>
<evidence type="ECO:0000256" key="6">
    <source>
        <dbReference type="ARBA" id="ARBA00022692"/>
    </source>
</evidence>
<dbReference type="InterPro" id="IPR044602">
    <property type="entry name" value="ATL10/ATL72-79-like"/>
</dbReference>
<keyword evidence="12 15" id="KW-0472">Membrane</keyword>
<evidence type="ECO:0000256" key="12">
    <source>
        <dbReference type="ARBA" id="ARBA00023136"/>
    </source>
</evidence>
<dbReference type="EC" id="2.3.2.27" evidence="4"/>
<evidence type="ECO:0000256" key="11">
    <source>
        <dbReference type="ARBA" id="ARBA00022989"/>
    </source>
</evidence>
<name>A0A5N5IXX1_9ROSI</name>
<keyword evidence="6 15" id="KW-0812">Transmembrane</keyword>
<evidence type="ECO:0000256" key="10">
    <source>
        <dbReference type="ARBA" id="ARBA00022833"/>
    </source>
</evidence>
<keyword evidence="11 15" id="KW-1133">Transmembrane helix</keyword>
<dbReference type="InterPro" id="IPR013083">
    <property type="entry name" value="Znf_RING/FYVE/PHD"/>
</dbReference>
<evidence type="ECO:0000256" key="1">
    <source>
        <dbReference type="ARBA" id="ARBA00000900"/>
    </source>
</evidence>
<dbReference type="SUPFAM" id="SSF57850">
    <property type="entry name" value="RING/U-box"/>
    <property type="match status" value="1"/>
</dbReference>
<dbReference type="GO" id="GO:0061630">
    <property type="term" value="F:ubiquitin protein ligase activity"/>
    <property type="evidence" value="ECO:0007669"/>
    <property type="project" value="UniProtKB-EC"/>
</dbReference>
<dbReference type="Gene3D" id="3.30.40.10">
    <property type="entry name" value="Zinc/RING finger domain, C3HC4 (zinc finger)"/>
    <property type="match status" value="1"/>
</dbReference>
<dbReference type="GO" id="GO:0008270">
    <property type="term" value="F:zinc ion binding"/>
    <property type="evidence" value="ECO:0007669"/>
    <property type="project" value="UniProtKB-KW"/>
</dbReference>
<comment type="catalytic activity">
    <reaction evidence="1">
        <text>S-ubiquitinyl-[E2 ubiquitin-conjugating enzyme]-L-cysteine + [acceptor protein]-L-lysine = [E2 ubiquitin-conjugating enzyme]-L-cysteine + N(6)-ubiquitinyl-[acceptor protein]-L-lysine.</text>
        <dbReference type="EC" id="2.3.2.27"/>
    </reaction>
</comment>
<evidence type="ECO:0000313" key="17">
    <source>
        <dbReference type="EMBL" id="KAB5511929.1"/>
    </source>
</evidence>
<dbReference type="SMART" id="SM00184">
    <property type="entry name" value="RING"/>
    <property type="match status" value="1"/>
</dbReference>
<evidence type="ECO:0000256" key="4">
    <source>
        <dbReference type="ARBA" id="ARBA00012483"/>
    </source>
</evidence>
<dbReference type="PANTHER" id="PTHR46905">
    <property type="entry name" value="RING-H2 FINGER PROTEIN ATL78"/>
    <property type="match status" value="1"/>
</dbReference>
<dbReference type="EMBL" id="VDCV01000019">
    <property type="protein sequence ID" value="KAB5511929.1"/>
    <property type="molecule type" value="Genomic_DNA"/>
</dbReference>
<dbReference type="Pfam" id="PF13639">
    <property type="entry name" value="zf-RING_2"/>
    <property type="match status" value="1"/>
</dbReference>
<protein>
    <recommendedName>
        <fullName evidence="4">RING-type E3 ubiquitin transferase</fullName>
        <ecNumber evidence="4">2.3.2.27</ecNumber>
    </recommendedName>
</protein>
<gene>
    <name evidence="17" type="ORF">DKX38_028957</name>
</gene>
<evidence type="ECO:0000256" key="5">
    <source>
        <dbReference type="ARBA" id="ARBA00022679"/>
    </source>
</evidence>